<gene>
    <name evidence="2" type="ORF">JIG36_11210</name>
</gene>
<feature type="compositionally biased region" description="Basic and acidic residues" evidence="1">
    <location>
        <begin position="62"/>
        <end position="76"/>
    </location>
</feature>
<accession>A0ABS2A8G2</accession>
<name>A0ABS2A8G2_9ACTN</name>
<reference evidence="2 3" key="1">
    <citation type="submission" date="2021-01" db="EMBL/GenBank/DDBJ databases">
        <title>Actinoplanes sp. nov. LDG1-06 isolated from lichen.</title>
        <authorList>
            <person name="Saeng-In P."/>
            <person name="Phongsopitanun W."/>
            <person name="Kanchanasin P."/>
            <person name="Yuki M."/>
            <person name="Kudo T."/>
            <person name="Ohkuma M."/>
            <person name="Tanasupawat S."/>
        </authorList>
    </citation>
    <scope>NUCLEOTIDE SEQUENCE [LARGE SCALE GENOMIC DNA]</scope>
    <source>
        <strain evidence="2 3">LDG1-06</strain>
    </source>
</reference>
<evidence type="ECO:0000313" key="3">
    <source>
        <dbReference type="Proteomes" id="UP000632138"/>
    </source>
</evidence>
<dbReference type="RefSeq" id="WP_203376037.1">
    <property type="nucleotide sequence ID" value="NZ_JAENHP010000003.1"/>
</dbReference>
<evidence type="ECO:0000313" key="2">
    <source>
        <dbReference type="EMBL" id="MBM2616125.1"/>
    </source>
</evidence>
<proteinExistence type="predicted"/>
<comment type="caution">
    <text evidence="2">The sequence shown here is derived from an EMBL/GenBank/DDBJ whole genome shotgun (WGS) entry which is preliminary data.</text>
</comment>
<evidence type="ECO:0008006" key="4">
    <source>
        <dbReference type="Google" id="ProtNLM"/>
    </source>
</evidence>
<dbReference type="PROSITE" id="PS51257">
    <property type="entry name" value="PROKAR_LIPOPROTEIN"/>
    <property type="match status" value="1"/>
</dbReference>
<protein>
    <recommendedName>
        <fullName evidence="4">Lipoprotein</fullName>
    </recommendedName>
</protein>
<sequence>MIKRGWLAGPMVAALVMVGGCGPGQAMSVPEGCEPEAAGVTWSAPGSEFVLTQVSLFGPEDRTVGAEGQNKRDEPFRPSIEGVDAPDSWLAALATDLARQSRKAAYATPPEPAADGTGFGFGGDDADHSIVYTGVERLDAGFEVACSPTVRGTFHTWTDTRIGGVACAYSDGVELTAYDRLALKFCPTPVTAPPSATSAG</sequence>
<dbReference type="EMBL" id="JAENHP010000003">
    <property type="protein sequence ID" value="MBM2616125.1"/>
    <property type="molecule type" value="Genomic_DNA"/>
</dbReference>
<evidence type="ECO:0000256" key="1">
    <source>
        <dbReference type="SAM" id="MobiDB-lite"/>
    </source>
</evidence>
<dbReference type="Proteomes" id="UP000632138">
    <property type="component" value="Unassembled WGS sequence"/>
</dbReference>
<keyword evidence="3" id="KW-1185">Reference proteome</keyword>
<feature type="region of interest" description="Disordered" evidence="1">
    <location>
        <begin position="62"/>
        <end position="81"/>
    </location>
</feature>
<organism evidence="2 3">
    <name type="scientific">Paractinoplanes ovalisporus</name>
    <dbReference type="NCBI Taxonomy" id="2810368"/>
    <lineage>
        <taxon>Bacteria</taxon>
        <taxon>Bacillati</taxon>
        <taxon>Actinomycetota</taxon>
        <taxon>Actinomycetes</taxon>
        <taxon>Micromonosporales</taxon>
        <taxon>Micromonosporaceae</taxon>
        <taxon>Paractinoplanes</taxon>
    </lineage>
</organism>